<organism evidence="2 3">
    <name type="scientific">Athelia psychrophila</name>
    <dbReference type="NCBI Taxonomy" id="1759441"/>
    <lineage>
        <taxon>Eukaryota</taxon>
        <taxon>Fungi</taxon>
        <taxon>Dikarya</taxon>
        <taxon>Basidiomycota</taxon>
        <taxon>Agaricomycotina</taxon>
        <taxon>Agaricomycetes</taxon>
        <taxon>Agaricomycetidae</taxon>
        <taxon>Atheliales</taxon>
        <taxon>Atheliaceae</taxon>
        <taxon>Athelia</taxon>
    </lineage>
</organism>
<keyword evidence="1" id="KW-0732">Signal</keyword>
<dbReference type="AlphaFoldDB" id="A0A165ZU06"/>
<accession>A0A165ZU06</accession>
<protein>
    <submittedName>
        <fullName evidence="2">Uncharacterized protein</fullName>
    </submittedName>
</protein>
<dbReference type="EMBL" id="KV417671">
    <property type="protein sequence ID" value="KZP10931.1"/>
    <property type="molecule type" value="Genomic_DNA"/>
</dbReference>
<feature type="signal peptide" evidence="1">
    <location>
        <begin position="1"/>
        <end position="20"/>
    </location>
</feature>
<evidence type="ECO:0000313" key="3">
    <source>
        <dbReference type="Proteomes" id="UP000076532"/>
    </source>
</evidence>
<reference evidence="2 3" key="1">
    <citation type="journal article" date="2016" name="Mol. Biol. Evol.">
        <title>Comparative Genomics of Early-Diverging Mushroom-Forming Fungi Provides Insights into the Origins of Lignocellulose Decay Capabilities.</title>
        <authorList>
            <person name="Nagy L.G."/>
            <person name="Riley R."/>
            <person name="Tritt A."/>
            <person name="Adam C."/>
            <person name="Daum C."/>
            <person name="Floudas D."/>
            <person name="Sun H."/>
            <person name="Yadav J.S."/>
            <person name="Pangilinan J."/>
            <person name="Larsson K.H."/>
            <person name="Matsuura K."/>
            <person name="Barry K."/>
            <person name="Labutti K."/>
            <person name="Kuo R."/>
            <person name="Ohm R.A."/>
            <person name="Bhattacharya S.S."/>
            <person name="Shirouzu T."/>
            <person name="Yoshinaga Y."/>
            <person name="Martin F.M."/>
            <person name="Grigoriev I.V."/>
            <person name="Hibbett D.S."/>
        </authorList>
    </citation>
    <scope>NUCLEOTIDE SEQUENCE [LARGE SCALE GENOMIC DNA]</scope>
    <source>
        <strain evidence="2 3">CBS 109695</strain>
    </source>
</reference>
<sequence length="95" mass="9914">MKSTVIAAAVALLFASCVVARNCTPGLNYCGQTLVDIGRYQQQINQALSDADQTKINNGLGDLFHCVGGSNGDINWVQHCGRCTDGGAGSSDYCA</sequence>
<gene>
    <name evidence="2" type="ORF">FIBSPDRAFT_800727</name>
</gene>
<dbReference type="OrthoDB" id="4186099at2759"/>
<evidence type="ECO:0000256" key="1">
    <source>
        <dbReference type="SAM" id="SignalP"/>
    </source>
</evidence>
<name>A0A165ZU06_9AGAM</name>
<keyword evidence="3" id="KW-1185">Reference proteome</keyword>
<dbReference type="Proteomes" id="UP000076532">
    <property type="component" value="Unassembled WGS sequence"/>
</dbReference>
<dbReference type="PROSITE" id="PS51257">
    <property type="entry name" value="PROKAR_LIPOPROTEIN"/>
    <property type="match status" value="1"/>
</dbReference>
<proteinExistence type="predicted"/>
<dbReference type="STRING" id="436010.A0A165ZU06"/>
<evidence type="ECO:0000313" key="2">
    <source>
        <dbReference type="EMBL" id="KZP10931.1"/>
    </source>
</evidence>
<feature type="chain" id="PRO_5007870243" evidence="1">
    <location>
        <begin position="21"/>
        <end position="95"/>
    </location>
</feature>